<name>A0A1K2HCF3_9LACT</name>
<dbReference type="STRING" id="1122154.SAMN02746068_01174"/>
<evidence type="ECO:0000313" key="2">
    <source>
        <dbReference type="Proteomes" id="UP000185655"/>
    </source>
</evidence>
<dbReference type="OrthoDB" id="2224745at2"/>
<sequence>MATGKINSNTVDAQAAIAELVGLNANSFANQSVDFGASNVPSMLAGQGLANQLMNNTSKVVSCVLSQANKFPELAYAIEERDIVESQRFKS</sequence>
<dbReference type="EMBL" id="FPKS01000005">
    <property type="protein sequence ID" value="SFZ74225.1"/>
    <property type="molecule type" value="Genomic_DNA"/>
</dbReference>
<dbReference type="AlphaFoldDB" id="A0A1K2HCF3"/>
<evidence type="ECO:0000313" key="1">
    <source>
        <dbReference type="EMBL" id="SFZ74225.1"/>
    </source>
</evidence>
<accession>A0A1K2HCF3</accession>
<organism evidence="1 2">
    <name type="scientific">Pseudolactococcus chungangensis CAU 28 = DSM 22330</name>
    <dbReference type="NCBI Taxonomy" id="1122154"/>
    <lineage>
        <taxon>Bacteria</taxon>
        <taxon>Bacillati</taxon>
        <taxon>Bacillota</taxon>
        <taxon>Bacilli</taxon>
        <taxon>Lactobacillales</taxon>
        <taxon>Streptococcaceae</taxon>
        <taxon>Pseudolactococcus</taxon>
    </lineage>
</organism>
<reference evidence="1 2" key="1">
    <citation type="submission" date="2016-11" db="EMBL/GenBank/DDBJ databases">
        <authorList>
            <person name="Jaros S."/>
            <person name="Januszkiewicz K."/>
            <person name="Wedrychowicz H."/>
        </authorList>
    </citation>
    <scope>NUCLEOTIDE SEQUENCE [LARGE SCALE GENOMIC DNA]</scope>
    <source>
        <strain evidence="1 2">DSM 22330</strain>
    </source>
</reference>
<dbReference type="Proteomes" id="UP000185655">
    <property type="component" value="Unassembled WGS sequence"/>
</dbReference>
<proteinExistence type="predicted"/>
<protein>
    <recommendedName>
        <fullName evidence="3">Type VII secretion effector, SACOL2603 family</fullName>
    </recommendedName>
</protein>
<evidence type="ECO:0008006" key="3">
    <source>
        <dbReference type="Google" id="ProtNLM"/>
    </source>
</evidence>
<dbReference type="RefSeq" id="WP_031365950.1">
    <property type="nucleotide sequence ID" value="NZ_FPKS01000005.1"/>
</dbReference>
<gene>
    <name evidence="1" type="ORF">SAMN02746068_01174</name>
</gene>